<proteinExistence type="predicted"/>
<dbReference type="InterPro" id="IPR000008">
    <property type="entry name" value="C2_dom"/>
</dbReference>
<dbReference type="CDD" id="cd00030">
    <property type="entry name" value="C2"/>
    <property type="match status" value="1"/>
</dbReference>
<evidence type="ECO:0000313" key="3">
    <source>
        <dbReference type="Proteomes" id="UP000887565"/>
    </source>
</evidence>
<dbReference type="Proteomes" id="UP000887565">
    <property type="component" value="Unplaced"/>
</dbReference>
<protein>
    <submittedName>
        <fullName evidence="4">C2 domain-containing protein</fullName>
    </submittedName>
</protein>
<dbReference type="InterPro" id="IPR035892">
    <property type="entry name" value="C2_domain_sf"/>
</dbReference>
<dbReference type="Pfam" id="PF00168">
    <property type="entry name" value="C2"/>
    <property type="match status" value="1"/>
</dbReference>
<name>A0A915LDX7_ROMCU</name>
<sequence length="225" mass="25748">MSNDADQKVNHDLDRLNELHIYVHRCRALKNAATGKTPSPYVVYSFLDFPDLETQIVRNSRDPEFEDHKFFPIKVGEKVTEVELLKNYTLKFYIFDDSTINEKDSLLGVVSVDMSPLAENMPIRGSFPVKDVNNQESGTLDLSITWKFVPNEQTLEKRAEKVIIDASKGNIIEQKEVSGDKIAEFYEKLEDNVVKDQTTDGTIEKEEEQTNIPKPKPRQKSLPQS</sequence>
<reference evidence="4" key="1">
    <citation type="submission" date="2022-11" db="UniProtKB">
        <authorList>
            <consortium name="WormBaseParasite"/>
        </authorList>
    </citation>
    <scope>IDENTIFICATION</scope>
</reference>
<dbReference type="PANTHER" id="PTHR14240">
    <property type="entry name" value="RETINITIS PIGMENTOSA GTPASE REGULATOR-INTERACTING PROTEIN"/>
    <property type="match status" value="1"/>
</dbReference>
<dbReference type="SMART" id="SM00239">
    <property type="entry name" value="C2"/>
    <property type="match status" value="1"/>
</dbReference>
<keyword evidence="3" id="KW-1185">Reference proteome</keyword>
<dbReference type="Gene3D" id="2.60.40.150">
    <property type="entry name" value="C2 domain"/>
    <property type="match status" value="1"/>
</dbReference>
<organism evidence="3 4">
    <name type="scientific">Romanomermis culicivorax</name>
    <name type="common">Nematode worm</name>
    <dbReference type="NCBI Taxonomy" id="13658"/>
    <lineage>
        <taxon>Eukaryota</taxon>
        <taxon>Metazoa</taxon>
        <taxon>Ecdysozoa</taxon>
        <taxon>Nematoda</taxon>
        <taxon>Enoplea</taxon>
        <taxon>Dorylaimia</taxon>
        <taxon>Mermithida</taxon>
        <taxon>Mermithoidea</taxon>
        <taxon>Mermithidae</taxon>
        <taxon>Romanomermis</taxon>
    </lineage>
</organism>
<accession>A0A915LDX7</accession>
<dbReference type="PROSITE" id="PS50004">
    <property type="entry name" value="C2"/>
    <property type="match status" value="1"/>
</dbReference>
<dbReference type="AlphaFoldDB" id="A0A915LDX7"/>
<feature type="domain" description="C2" evidence="2">
    <location>
        <begin position="1"/>
        <end position="127"/>
    </location>
</feature>
<dbReference type="WBParaSite" id="nRc.2.0.1.t48041-RA">
    <property type="protein sequence ID" value="nRc.2.0.1.t48041-RA"/>
    <property type="gene ID" value="nRc.2.0.1.g48041"/>
</dbReference>
<dbReference type="SUPFAM" id="SSF49562">
    <property type="entry name" value="C2 domain (Calcium/lipid-binding domain, CaLB)"/>
    <property type="match status" value="1"/>
</dbReference>
<feature type="compositionally biased region" description="Basic and acidic residues" evidence="1">
    <location>
        <begin position="194"/>
        <end position="204"/>
    </location>
</feature>
<evidence type="ECO:0000313" key="4">
    <source>
        <dbReference type="WBParaSite" id="nRc.2.0.1.t48041-RA"/>
    </source>
</evidence>
<feature type="region of interest" description="Disordered" evidence="1">
    <location>
        <begin position="194"/>
        <end position="225"/>
    </location>
</feature>
<evidence type="ECO:0000256" key="1">
    <source>
        <dbReference type="SAM" id="MobiDB-lite"/>
    </source>
</evidence>
<dbReference type="InterPro" id="IPR031139">
    <property type="entry name" value="RPGRIP1_fam"/>
</dbReference>
<evidence type="ECO:0000259" key="2">
    <source>
        <dbReference type="PROSITE" id="PS50004"/>
    </source>
</evidence>